<dbReference type="Proteomes" id="UP001501170">
    <property type="component" value="Unassembled WGS sequence"/>
</dbReference>
<reference evidence="3" key="1">
    <citation type="journal article" date="2019" name="Int. J. Syst. Evol. Microbiol.">
        <title>The Global Catalogue of Microorganisms (GCM) 10K type strain sequencing project: providing services to taxonomists for standard genome sequencing and annotation.</title>
        <authorList>
            <consortium name="The Broad Institute Genomics Platform"/>
            <consortium name="The Broad Institute Genome Sequencing Center for Infectious Disease"/>
            <person name="Wu L."/>
            <person name="Ma J."/>
        </authorList>
    </citation>
    <scope>NUCLEOTIDE SEQUENCE [LARGE SCALE GENOMIC DNA]</scope>
    <source>
        <strain evidence="3">JCM 16227</strain>
    </source>
</reference>
<dbReference type="Gene3D" id="3.10.450.50">
    <property type="match status" value="1"/>
</dbReference>
<evidence type="ECO:0000313" key="2">
    <source>
        <dbReference type="EMBL" id="GAA2371847.1"/>
    </source>
</evidence>
<dbReference type="SUPFAM" id="SSF54427">
    <property type="entry name" value="NTF2-like"/>
    <property type="match status" value="1"/>
</dbReference>
<protein>
    <submittedName>
        <fullName evidence="2">Nuclear transport factor 2 family protein</fullName>
    </submittedName>
</protein>
<gene>
    <name evidence="2" type="ORF">GCM10009855_08950</name>
</gene>
<feature type="domain" description="SnoaL-like" evidence="1">
    <location>
        <begin position="46"/>
        <end position="129"/>
    </location>
</feature>
<accession>A0ABP5U8Q7</accession>
<dbReference type="EMBL" id="BAAARB010000003">
    <property type="protein sequence ID" value="GAA2371847.1"/>
    <property type="molecule type" value="Genomic_DNA"/>
</dbReference>
<dbReference type="Pfam" id="PF13577">
    <property type="entry name" value="SnoaL_4"/>
    <property type="match status" value="1"/>
</dbReference>
<dbReference type="InterPro" id="IPR037401">
    <property type="entry name" value="SnoaL-like"/>
</dbReference>
<evidence type="ECO:0000259" key="1">
    <source>
        <dbReference type="Pfam" id="PF13577"/>
    </source>
</evidence>
<sequence length="191" mass="21416">MCAYPRRMTAVRRGPPLPSADMTASFSADELDTAFAQFQQTVADVAISKDWDRWADQFTVDATYIEHAYGRFDGREAIRTWVNKTMHSFPGSHMAEYPSLWHVTDPATGRVICEIANPMIDPGDGSVFTATNITILTYAGDGLWSCEEDVYNPMEFAQMALAWCDRAAELGTLDDAGRRWLEKTGPMFGRR</sequence>
<proteinExistence type="predicted"/>
<dbReference type="InterPro" id="IPR032710">
    <property type="entry name" value="NTF2-like_dom_sf"/>
</dbReference>
<organism evidence="2 3">
    <name type="scientific">Gordonia cholesterolivorans</name>
    <dbReference type="NCBI Taxonomy" id="559625"/>
    <lineage>
        <taxon>Bacteria</taxon>
        <taxon>Bacillati</taxon>
        <taxon>Actinomycetota</taxon>
        <taxon>Actinomycetes</taxon>
        <taxon>Mycobacteriales</taxon>
        <taxon>Gordoniaceae</taxon>
        <taxon>Gordonia</taxon>
    </lineage>
</organism>
<evidence type="ECO:0000313" key="3">
    <source>
        <dbReference type="Proteomes" id="UP001501170"/>
    </source>
</evidence>
<keyword evidence="3" id="KW-1185">Reference proteome</keyword>
<comment type="caution">
    <text evidence="2">The sequence shown here is derived from an EMBL/GenBank/DDBJ whole genome shotgun (WGS) entry which is preliminary data.</text>
</comment>
<name>A0ABP5U8Q7_9ACTN</name>